<evidence type="ECO:0000313" key="1">
    <source>
        <dbReference type="EMBL" id="MPN63833.1"/>
    </source>
</evidence>
<organism evidence="1">
    <name type="scientific">bioreactor metagenome</name>
    <dbReference type="NCBI Taxonomy" id="1076179"/>
    <lineage>
        <taxon>unclassified sequences</taxon>
        <taxon>metagenomes</taxon>
        <taxon>ecological metagenomes</taxon>
    </lineage>
</organism>
<sequence>MKELLKIRNGIEHYDQRPPDVIRCKELSDIIWYFLKSTDNIVQQAKYHIDFIILDDNKEETEFRYAIELDWEHHDNLKVKGWIPGEYISYCEKDEFIEVIKCDKYKLLENFADKGKIVTGNCL</sequence>
<comment type="caution">
    <text evidence="1">The sequence shown here is derived from an EMBL/GenBank/DDBJ whole genome shotgun (WGS) entry which is preliminary data.</text>
</comment>
<dbReference type="EMBL" id="VSSQ01143806">
    <property type="protein sequence ID" value="MPN63833.1"/>
    <property type="molecule type" value="Genomic_DNA"/>
</dbReference>
<gene>
    <name evidence="1" type="ORF">SDC9_211599</name>
</gene>
<proteinExistence type="predicted"/>
<dbReference type="AlphaFoldDB" id="A0A645JXF3"/>
<name>A0A645JXF3_9ZZZZ</name>
<reference evidence="1" key="1">
    <citation type="submission" date="2019-08" db="EMBL/GenBank/DDBJ databases">
        <authorList>
            <person name="Kucharzyk K."/>
            <person name="Murdoch R.W."/>
            <person name="Higgins S."/>
            <person name="Loffler F."/>
        </authorList>
    </citation>
    <scope>NUCLEOTIDE SEQUENCE</scope>
</reference>
<protein>
    <submittedName>
        <fullName evidence="1">Uncharacterized protein</fullName>
    </submittedName>
</protein>
<accession>A0A645JXF3</accession>